<proteinExistence type="predicted"/>
<organism evidence="1 2">
    <name type="scientific">Candidatus Portnoybacteria bacterium CG11_big_fil_rev_8_21_14_0_20_44_10</name>
    <dbReference type="NCBI Taxonomy" id="1974818"/>
    <lineage>
        <taxon>Bacteria</taxon>
        <taxon>Candidatus Portnoyibacteriota</taxon>
    </lineage>
</organism>
<sequence length="95" mass="10446">MSKQCALCGRPIFIGDAVGLYAPRNTSKVPEFGKEPYSAVPLEFVVCQRAGCAEKAEPVGVWSPPGRINFDIQLSPRNYAGGFLIKYFKRSGFML</sequence>
<dbReference type="EMBL" id="PCVN01000007">
    <property type="protein sequence ID" value="PIQ74762.1"/>
    <property type="molecule type" value="Genomic_DNA"/>
</dbReference>
<protein>
    <submittedName>
        <fullName evidence="1">Uncharacterized protein</fullName>
    </submittedName>
</protein>
<accession>A0A2H0KRI7</accession>
<name>A0A2H0KRI7_9BACT</name>
<reference evidence="1 2" key="1">
    <citation type="submission" date="2017-09" db="EMBL/GenBank/DDBJ databases">
        <title>Depth-based differentiation of microbial function through sediment-hosted aquifers and enrichment of novel symbionts in the deep terrestrial subsurface.</title>
        <authorList>
            <person name="Probst A.J."/>
            <person name="Ladd B."/>
            <person name="Jarett J.K."/>
            <person name="Geller-Mcgrath D.E."/>
            <person name="Sieber C.M."/>
            <person name="Emerson J.B."/>
            <person name="Anantharaman K."/>
            <person name="Thomas B.C."/>
            <person name="Malmstrom R."/>
            <person name="Stieglmeier M."/>
            <person name="Klingl A."/>
            <person name="Woyke T."/>
            <person name="Ryan C.M."/>
            <person name="Banfield J.F."/>
        </authorList>
    </citation>
    <scope>NUCLEOTIDE SEQUENCE [LARGE SCALE GENOMIC DNA]</scope>
    <source>
        <strain evidence="1">CG11_big_fil_rev_8_21_14_0_20_44_10</strain>
    </source>
</reference>
<dbReference type="AlphaFoldDB" id="A0A2H0KRI7"/>
<gene>
    <name evidence="1" type="ORF">COV85_00305</name>
</gene>
<comment type="caution">
    <text evidence="1">The sequence shown here is derived from an EMBL/GenBank/DDBJ whole genome shotgun (WGS) entry which is preliminary data.</text>
</comment>
<evidence type="ECO:0000313" key="2">
    <source>
        <dbReference type="Proteomes" id="UP000231550"/>
    </source>
</evidence>
<evidence type="ECO:0000313" key="1">
    <source>
        <dbReference type="EMBL" id="PIQ74762.1"/>
    </source>
</evidence>
<dbReference type="Proteomes" id="UP000231550">
    <property type="component" value="Unassembled WGS sequence"/>
</dbReference>